<evidence type="ECO:0000256" key="1">
    <source>
        <dbReference type="SAM" id="Phobius"/>
    </source>
</evidence>
<keyword evidence="3" id="KW-1185">Reference proteome</keyword>
<evidence type="ECO:0000313" key="3">
    <source>
        <dbReference type="Proteomes" id="UP001240643"/>
    </source>
</evidence>
<protein>
    <submittedName>
        <fullName evidence="2">Membrane protein YdbS with pleckstrin-like domain</fullName>
    </submittedName>
</protein>
<evidence type="ECO:0000313" key="2">
    <source>
        <dbReference type="EMBL" id="MDQ0513726.1"/>
    </source>
</evidence>
<keyword evidence="1" id="KW-1133">Transmembrane helix</keyword>
<dbReference type="EMBL" id="JAUSWO010000001">
    <property type="protein sequence ID" value="MDQ0513726.1"/>
    <property type="molecule type" value="Genomic_DNA"/>
</dbReference>
<feature type="transmembrane region" description="Helical" evidence="1">
    <location>
        <begin position="58"/>
        <end position="82"/>
    </location>
</feature>
<dbReference type="RefSeq" id="WP_256547574.1">
    <property type="nucleotide sequence ID" value="NZ_CP101809.1"/>
</dbReference>
<feature type="transmembrane region" description="Helical" evidence="1">
    <location>
        <begin position="12"/>
        <end position="38"/>
    </location>
</feature>
<comment type="caution">
    <text evidence="2">The sequence shown here is derived from an EMBL/GenBank/DDBJ whole genome shotgun (WGS) entry which is preliminary data.</text>
</comment>
<feature type="transmembrane region" description="Helical" evidence="1">
    <location>
        <begin position="94"/>
        <end position="114"/>
    </location>
</feature>
<sequence>MKKTVKNLVNWLRAFVGLISIANLLACFFFWILAINIWRSLSRIVLLTINTNFIFLDIKSSLIGMSISFGISLIFIVLFWYHSYHIQQWKMKKWTFYNLFFIMPFGFLTFYYFINSGYWGLENGQFDYVLKSPKEVIDHLPPKEIQKPLYNREKIIAKTKLQFQTLEKNGLIKEANFLAQKIFHQSSWKTINFDQVSIKDFFTFKAVLERVPRKDLLKVSFNLQLHTDYNFAFGLVNDRLKAKQQYLQVFLVIDRTITTYEELVELTYQLKQVFQSIDSVFVGVYTNKVHKIYFNRPKK</sequence>
<keyword evidence="1" id="KW-0472">Membrane</keyword>
<reference evidence="2" key="1">
    <citation type="submission" date="2023-07" db="EMBL/GenBank/DDBJ databases">
        <title>Genomic Encyclopedia of Type Strains, Phase IV (KMG-IV): sequencing the most valuable type-strain genomes for metagenomic binning, comparative biology and taxonomic classification.</title>
        <authorList>
            <person name="Goeker M."/>
        </authorList>
    </citation>
    <scope>NUCLEOTIDE SEQUENCE [LARGE SCALE GENOMIC DNA]</scope>
    <source>
        <strain evidence="2">DSM 21204</strain>
    </source>
</reference>
<keyword evidence="1" id="KW-0812">Transmembrane</keyword>
<name>A0ABU0LYD4_9BACT</name>
<dbReference type="Proteomes" id="UP001240643">
    <property type="component" value="Unassembled WGS sequence"/>
</dbReference>
<gene>
    <name evidence="2" type="ORF">J2Z62_000164</name>
</gene>
<proteinExistence type="predicted"/>
<accession>A0ABU0LYD4</accession>
<organism evidence="2 3">
    <name type="scientific">Mycoplasmoides fastidiosum</name>
    <dbReference type="NCBI Taxonomy" id="92758"/>
    <lineage>
        <taxon>Bacteria</taxon>
        <taxon>Bacillati</taxon>
        <taxon>Mycoplasmatota</taxon>
        <taxon>Mycoplasmoidales</taxon>
        <taxon>Mycoplasmoidaceae</taxon>
        <taxon>Mycoplasmoides</taxon>
    </lineage>
</organism>